<proteinExistence type="predicted"/>
<evidence type="ECO:0000313" key="2">
    <source>
        <dbReference type="EMBL" id="KRR12276.1"/>
    </source>
</evidence>
<protein>
    <submittedName>
        <fullName evidence="2">Uncharacterized protein</fullName>
    </submittedName>
</protein>
<dbReference type="RefSeq" id="WP_057849264.1">
    <property type="nucleotide sequence ID" value="NZ_LLXX01000030.1"/>
</dbReference>
<keyword evidence="1" id="KW-1133">Transmembrane helix</keyword>
<comment type="caution">
    <text evidence="2">The sequence shown here is derived from an EMBL/GenBank/DDBJ whole genome shotgun (WGS) entry which is preliminary data.</text>
</comment>
<feature type="transmembrane region" description="Helical" evidence="1">
    <location>
        <begin position="13"/>
        <end position="34"/>
    </location>
</feature>
<reference evidence="2 3" key="1">
    <citation type="submission" date="2014-03" db="EMBL/GenBank/DDBJ databases">
        <title>Bradyrhizobium valentinum sp. nov., isolated from effective nodules of Lupinus mariae-josephae, a lupine endemic of basic-lime soils in Eastern Spain.</title>
        <authorList>
            <person name="Duran D."/>
            <person name="Rey L."/>
            <person name="Navarro A."/>
            <person name="Busquets A."/>
            <person name="Imperial J."/>
            <person name="Ruiz-Argueso T."/>
        </authorList>
    </citation>
    <scope>NUCLEOTIDE SEQUENCE [LARGE SCALE GENOMIC DNA]</scope>
    <source>
        <strain evidence="2 3">LmjM3</strain>
    </source>
</reference>
<keyword evidence="1" id="KW-0472">Membrane</keyword>
<dbReference type="OrthoDB" id="9803673at2"/>
<evidence type="ECO:0000256" key="1">
    <source>
        <dbReference type="SAM" id="Phobius"/>
    </source>
</evidence>
<keyword evidence="3" id="KW-1185">Reference proteome</keyword>
<dbReference type="Proteomes" id="UP000051913">
    <property type="component" value="Unassembled WGS sequence"/>
</dbReference>
<feature type="transmembrane region" description="Helical" evidence="1">
    <location>
        <begin position="153"/>
        <end position="170"/>
    </location>
</feature>
<sequence>MAQSAALPGNVDLYLHIRVLVAIILGLSVTRLVSGVAALIQHPGRYPIWSVHLGWVAWALVNVVTFWWWEFRLSFVQHWTFVLYAFVCVYASMYYFLSALLFPQDLDEYKGYQDYFLSRRRWFFGFVALTEALDVVDTLIKGEDHLRSLGLEYLPRVGVFILLCAVAATTRNLRFHVLFVFAGLAYEISFFGRYYGTLN</sequence>
<evidence type="ECO:0000313" key="3">
    <source>
        <dbReference type="Proteomes" id="UP000051913"/>
    </source>
</evidence>
<dbReference type="AlphaFoldDB" id="A0A0R3L2Q0"/>
<feature type="transmembrane region" description="Helical" evidence="1">
    <location>
        <begin position="122"/>
        <end position="141"/>
    </location>
</feature>
<feature type="transmembrane region" description="Helical" evidence="1">
    <location>
        <begin position="81"/>
        <end position="102"/>
    </location>
</feature>
<gene>
    <name evidence="2" type="ORF">CP49_24595</name>
</gene>
<name>A0A0R3L2Q0_9BRAD</name>
<accession>A0A0R3L2Q0</accession>
<keyword evidence="1" id="KW-0812">Transmembrane</keyword>
<feature type="transmembrane region" description="Helical" evidence="1">
    <location>
        <begin position="177"/>
        <end position="196"/>
    </location>
</feature>
<organism evidence="2 3">
    <name type="scientific">Bradyrhizobium valentinum</name>
    <dbReference type="NCBI Taxonomy" id="1518501"/>
    <lineage>
        <taxon>Bacteria</taxon>
        <taxon>Pseudomonadati</taxon>
        <taxon>Pseudomonadota</taxon>
        <taxon>Alphaproteobacteria</taxon>
        <taxon>Hyphomicrobiales</taxon>
        <taxon>Nitrobacteraceae</taxon>
        <taxon>Bradyrhizobium</taxon>
    </lineage>
</organism>
<dbReference type="EMBL" id="LLXX01000030">
    <property type="protein sequence ID" value="KRR12276.1"/>
    <property type="molecule type" value="Genomic_DNA"/>
</dbReference>
<feature type="transmembrane region" description="Helical" evidence="1">
    <location>
        <begin position="46"/>
        <end position="69"/>
    </location>
</feature>
<dbReference type="STRING" id="1518501.CQ10_25680"/>